<dbReference type="GeneID" id="73047495"/>
<dbReference type="InterPro" id="IPR013561">
    <property type="entry name" value="FilR1_middle_dom"/>
</dbReference>
<dbReference type="InterPro" id="IPR057527">
    <property type="entry name" value="HVO_A0261-like_N"/>
</dbReference>
<dbReference type="RefSeq" id="WP_254270712.1">
    <property type="nucleotide sequence ID" value="NZ_CP100402.1"/>
</dbReference>
<keyword evidence="4" id="KW-1185">Reference proteome</keyword>
<evidence type="ECO:0000259" key="1">
    <source>
        <dbReference type="Pfam" id="PF08350"/>
    </source>
</evidence>
<dbReference type="EMBL" id="JBHSHT010000004">
    <property type="protein sequence ID" value="MFC4826951.1"/>
    <property type="molecule type" value="Genomic_DNA"/>
</dbReference>
<dbReference type="InterPro" id="IPR036390">
    <property type="entry name" value="WH_DNA-bd_sf"/>
</dbReference>
<evidence type="ECO:0000313" key="3">
    <source>
        <dbReference type="EMBL" id="MFC4826951.1"/>
    </source>
</evidence>
<dbReference type="Proteomes" id="UP001595945">
    <property type="component" value="Unassembled WGS sequence"/>
</dbReference>
<dbReference type="Pfam" id="PF25213">
    <property type="entry name" value="HVO_A0261_N"/>
    <property type="match status" value="1"/>
</dbReference>
<organism evidence="3 4">
    <name type="scientific">Halorussus aquaticus</name>
    <dbReference type="NCBI Taxonomy" id="2953748"/>
    <lineage>
        <taxon>Archaea</taxon>
        <taxon>Methanobacteriati</taxon>
        <taxon>Methanobacteriota</taxon>
        <taxon>Stenosarchaea group</taxon>
        <taxon>Halobacteria</taxon>
        <taxon>Halobacteriales</taxon>
        <taxon>Haladaptataceae</taxon>
        <taxon>Halorussus</taxon>
    </lineage>
</organism>
<reference evidence="3 4" key="1">
    <citation type="journal article" date="2019" name="Int. J. Syst. Evol. Microbiol.">
        <title>The Global Catalogue of Microorganisms (GCM) 10K type strain sequencing project: providing services to taxonomists for standard genome sequencing and annotation.</title>
        <authorList>
            <consortium name="The Broad Institute Genomics Platform"/>
            <consortium name="The Broad Institute Genome Sequencing Center for Infectious Disease"/>
            <person name="Wu L."/>
            <person name="Ma J."/>
        </authorList>
    </citation>
    <scope>NUCLEOTIDE SEQUENCE [LARGE SCALE GENOMIC DNA]</scope>
    <source>
        <strain evidence="3 4">XZYJ18</strain>
    </source>
</reference>
<feature type="domain" description="Methanogenesis regulatory protein FilR1 middle" evidence="1">
    <location>
        <begin position="121"/>
        <end position="249"/>
    </location>
</feature>
<name>A0ABD5Q921_9EURY</name>
<evidence type="ECO:0000259" key="2">
    <source>
        <dbReference type="Pfam" id="PF25213"/>
    </source>
</evidence>
<dbReference type="SUPFAM" id="SSF46785">
    <property type="entry name" value="Winged helix' DNA-binding domain"/>
    <property type="match status" value="1"/>
</dbReference>
<dbReference type="AlphaFoldDB" id="A0ABD5Q921"/>
<dbReference type="Pfam" id="PF08350">
    <property type="entry name" value="FilR1_middle"/>
    <property type="match status" value="1"/>
</dbReference>
<accession>A0ABD5Q921</accession>
<evidence type="ECO:0000313" key="4">
    <source>
        <dbReference type="Proteomes" id="UP001595945"/>
    </source>
</evidence>
<gene>
    <name evidence="3" type="ORF">ACFO9K_22120</name>
</gene>
<sequence length="260" mass="28771">MPRPLGDCLDSVLAERHLYLRALIDQPRSKCDLEDDLDGSRSTLDRALRDLADAELATYEDGVWKPTPLGLCSYRTRNAYLDRLENLAEAAPLFNELSSGSPVDCAFVIGADVHEADSSMPDAVMHRLLDSVEGRQNVSVATPVVVTGFAEDFYECVRQGENYSLELLIPPDVFERTRAAFPTLTDELLDDENVSLHTTSIPFSFGLWIVDSAEAGIIVFTDQGVCGILVNDTPEALDWATDQYERAKQDADPVFLRGRV</sequence>
<proteinExistence type="predicted"/>
<feature type="domain" description="HVO-A0261-like N-terminal" evidence="2">
    <location>
        <begin position="14"/>
        <end position="85"/>
    </location>
</feature>
<comment type="caution">
    <text evidence="3">The sequence shown here is derived from an EMBL/GenBank/DDBJ whole genome shotgun (WGS) entry which is preliminary data.</text>
</comment>
<protein>
    <submittedName>
        <fullName evidence="3">Helix-turn-helix transcriptional regulator</fullName>
    </submittedName>
</protein>